<dbReference type="RefSeq" id="WP_221024866.1">
    <property type="nucleotide sequence ID" value="NZ_JAIEZQ010000002.1"/>
</dbReference>
<organism evidence="1 2">
    <name type="scientific">Nocardioides jiangsuensis</name>
    <dbReference type="NCBI Taxonomy" id="2866161"/>
    <lineage>
        <taxon>Bacteria</taxon>
        <taxon>Bacillati</taxon>
        <taxon>Actinomycetota</taxon>
        <taxon>Actinomycetes</taxon>
        <taxon>Propionibacteriales</taxon>
        <taxon>Nocardioidaceae</taxon>
        <taxon>Nocardioides</taxon>
    </lineage>
</organism>
<comment type="caution">
    <text evidence="1">The sequence shown here is derived from an EMBL/GenBank/DDBJ whole genome shotgun (WGS) entry which is preliminary data.</text>
</comment>
<sequence length="150" mass="16669">MRTGVPWWRVKLVLNWLNASTPLGLAVATAGRARLSRGPRGLVLAHGFRLGVPAPAFTVGNVVVSRHEPGWWAERPRMLLHEERHSWQYVACLGLPMLPLYGLAAGWSYLRGGDPGVHNAFERLAGLEDGGYATVSRRERARLRRRGRTA</sequence>
<dbReference type="Proteomes" id="UP000754710">
    <property type="component" value="Unassembled WGS sequence"/>
</dbReference>
<keyword evidence="2" id="KW-1185">Reference proteome</keyword>
<dbReference type="EMBL" id="JAIEZQ010000002">
    <property type="protein sequence ID" value="MBY9075064.1"/>
    <property type="molecule type" value="Genomic_DNA"/>
</dbReference>
<evidence type="ECO:0000313" key="2">
    <source>
        <dbReference type="Proteomes" id="UP000754710"/>
    </source>
</evidence>
<protein>
    <recommendedName>
        <fullName evidence="3">DUF4157 domain-containing protein</fullName>
    </recommendedName>
</protein>
<evidence type="ECO:0000313" key="1">
    <source>
        <dbReference type="EMBL" id="MBY9075064.1"/>
    </source>
</evidence>
<accession>A0ABS7RJ35</accession>
<gene>
    <name evidence="1" type="ORF">K1X13_09560</name>
</gene>
<name>A0ABS7RJ35_9ACTN</name>
<reference evidence="1 2" key="1">
    <citation type="submission" date="2021-08" db="EMBL/GenBank/DDBJ databases">
        <title>Nocardioides bacterium WL0053 sp. nov., isolated from the sediment.</title>
        <authorList>
            <person name="Wang L."/>
            <person name="Zhang D."/>
            <person name="Zhang A."/>
        </authorList>
    </citation>
    <scope>NUCLEOTIDE SEQUENCE [LARGE SCALE GENOMIC DNA]</scope>
    <source>
        <strain evidence="1 2">WL0053</strain>
    </source>
</reference>
<proteinExistence type="predicted"/>
<evidence type="ECO:0008006" key="3">
    <source>
        <dbReference type="Google" id="ProtNLM"/>
    </source>
</evidence>